<keyword evidence="4" id="KW-1133">Transmembrane helix</keyword>
<organism evidence="9 10">
    <name type="scientific">Merluccius polli</name>
    <name type="common">Benguela hake</name>
    <name type="synonym">Merluccius cadenati</name>
    <dbReference type="NCBI Taxonomy" id="89951"/>
    <lineage>
        <taxon>Eukaryota</taxon>
        <taxon>Metazoa</taxon>
        <taxon>Chordata</taxon>
        <taxon>Craniata</taxon>
        <taxon>Vertebrata</taxon>
        <taxon>Euteleostomi</taxon>
        <taxon>Actinopterygii</taxon>
        <taxon>Neopterygii</taxon>
        <taxon>Teleostei</taxon>
        <taxon>Neoteleostei</taxon>
        <taxon>Acanthomorphata</taxon>
        <taxon>Zeiogadaria</taxon>
        <taxon>Gadariae</taxon>
        <taxon>Gadiformes</taxon>
        <taxon>Gadoidei</taxon>
        <taxon>Merlucciidae</taxon>
        <taxon>Merluccius</taxon>
    </lineage>
</organism>
<protein>
    <submittedName>
        <fullName evidence="9">Toll-like receptor 8</fullName>
    </submittedName>
</protein>
<accession>A0AA47NTK1</accession>
<evidence type="ECO:0000256" key="5">
    <source>
        <dbReference type="ARBA" id="ARBA00023136"/>
    </source>
</evidence>
<keyword evidence="10" id="KW-1185">Reference proteome</keyword>
<keyword evidence="6 9" id="KW-0675">Receptor</keyword>
<dbReference type="PANTHER" id="PTHR47410:SF4">
    <property type="entry name" value="TOLL-LIKE RECEPTOR 9"/>
    <property type="match status" value="1"/>
</dbReference>
<reference evidence="9" key="1">
    <citation type="journal article" date="2023" name="Front. Mar. Sci.">
        <title>A new Merluccius polli reference genome to investigate the effects of global change in West African waters.</title>
        <authorList>
            <person name="Mateo J.L."/>
            <person name="Blanco-Fernandez C."/>
            <person name="Garcia-Vazquez E."/>
            <person name="Machado-Schiaffino G."/>
        </authorList>
    </citation>
    <scope>NUCLEOTIDE SEQUENCE</scope>
    <source>
        <strain evidence="9">C29</strain>
        <tissue evidence="9">Fin</tissue>
    </source>
</reference>
<dbReference type="EMBL" id="JAOPHQ010004839">
    <property type="protein sequence ID" value="KAK0138001.1"/>
    <property type="molecule type" value="Genomic_DNA"/>
</dbReference>
<evidence type="ECO:0000256" key="6">
    <source>
        <dbReference type="ARBA" id="ARBA00023170"/>
    </source>
</evidence>
<evidence type="ECO:0000256" key="7">
    <source>
        <dbReference type="ARBA" id="ARBA00023180"/>
    </source>
</evidence>
<comment type="subcellular location">
    <subcellularLocation>
        <location evidence="1">Membrane</location>
    </subcellularLocation>
</comment>
<dbReference type="InterPro" id="IPR035897">
    <property type="entry name" value="Toll_tir_struct_dom_sf"/>
</dbReference>
<dbReference type="Proteomes" id="UP001174136">
    <property type="component" value="Unassembled WGS sequence"/>
</dbReference>
<dbReference type="SUPFAM" id="SSF52200">
    <property type="entry name" value="Toll/Interleukin receptor TIR domain"/>
    <property type="match status" value="1"/>
</dbReference>
<keyword evidence="3" id="KW-0732">Signal</keyword>
<comment type="caution">
    <text evidence="9">The sequence shown here is derived from an EMBL/GenBank/DDBJ whole genome shotgun (WGS) entry which is preliminary data.</text>
</comment>
<sequence>MKGMGHRFEFIHSLTKLEVPNLSNNGIGMRIDLRLSSNLDEYVLFWEWPDNVGGGGPDVHSFLPGLQCLYFNTNHLKVLTLLSLPLLLNNGTSLQLLIITISAVAVTTPDWNFLRTSNACIPYLTTAVKCEFPERECPGHTTVKTSVDVWYCLQILWAGCKGYTHPAASCSPKHYDAFVVFDTDNQAVRDWFYNELVVLLESSDYKRLYLCLERDWIPGLSCILKPPPLLLLPCNSSEKTVCLLSNGTSNGVGGRSRSRTAGQDVSQAEVPPAKEEVVQQVSDILA</sequence>
<dbReference type="GO" id="GO:0007249">
    <property type="term" value="P:canonical NF-kappaB signal transduction"/>
    <property type="evidence" value="ECO:0007669"/>
    <property type="project" value="TreeGrafter"/>
</dbReference>
<dbReference type="AlphaFoldDB" id="A0AA47NTK1"/>
<keyword evidence="5" id="KW-0472">Membrane</keyword>
<dbReference type="GO" id="GO:0038187">
    <property type="term" value="F:pattern recognition receptor activity"/>
    <property type="evidence" value="ECO:0007669"/>
    <property type="project" value="TreeGrafter"/>
</dbReference>
<evidence type="ECO:0000256" key="8">
    <source>
        <dbReference type="SAM" id="MobiDB-lite"/>
    </source>
</evidence>
<dbReference type="GO" id="GO:0002224">
    <property type="term" value="P:toll-like receptor signaling pathway"/>
    <property type="evidence" value="ECO:0007669"/>
    <property type="project" value="TreeGrafter"/>
</dbReference>
<feature type="region of interest" description="Disordered" evidence="8">
    <location>
        <begin position="248"/>
        <end position="276"/>
    </location>
</feature>
<name>A0AA47NTK1_MERPO</name>
<evidence type="ECO:0000256" key="4">
    <source>
        <dbReference type="ARBA" id="ARBA00022989"/>
    </source>
</evidence>
<keyword evidence="2" id="KW-0812">Transmembrane</keyword>
<evidence type="ECO:0000313" key="9">
    <source>
        <dbReference type="EMBL" id="KAK0138001.1"/>
    </source>
</evidence>
<proteinExistence type="predicted"/>
<dbReference type="GO" id="GO:0051607">
    <property type="term" value="P:defense response to virus"/>
    <property type="evidence" value="ECO:0007669"/>
    <property type="project" value="TreeGrafter"/>
</dbReference>
<evidence type="ECO:0000256" key="3">
    <source>
        <dbReference type="ARBA" id="ARBA00022729"/>
    </source>
</evidence>
<gene>
    <name evidence="9" type="primary">TLR8_0</name>
    <name evidence="9" type="ORF">N1851_025809</name>
</gene>
<evidence type="ECO:0000256" key="1">
    <source>
        <dbReference type="ARBA" id="ARBA00004370"/>
    </source>
</evidence>
<dbReference type="PANTHER" id="PTHR47410">
    <property type="entry name" value="TOLL-LIKE RECEPTOR 7-RELATED"/>
    <property type="match status" value="1"/>
</dbReference>
<keyword evidence="7" id="KW-0325">Glycoprotein</keyword>
<dbReference type="GO" id="GO:0032755">
    <property type="term" value="P:positive regulation of interleukin-6 production"/>
    <property type="evidence" value="ECO:0007669"/>
    <property type="project" value="TreeGrafter"/>
</dbReference>
<dbReference type="GO" id="GO:0005886">
    <property type="term" value="C:plasma membrane"/>
    <property type="evidence" value="ECO:0007669"/>
    <property type="project" value="TreeGrafter"/>
</dbReference>
<evidence type="ECO:0000256" key="2">
    <source>
        <dbReference type="ARBA" id="ARBA00022692"/>
    </source>
</evidence>
<dbReference type="Gene3D" id="3.40.50.10140">
    <property type="entry name" value="Toll/interleukin-1 receptor homology (TIR) domain"/>
    <property type="match status" value="1"/>
</dbReference>
<evidence type="ECO:0000313" key="10">
    <source>
        <dbReference type="Proteomes" id="UP001174136"/>
    </source>
</evidence>